<evidence type="ECO:0000313" key="2">
    <source>
        <dbReference type="EMBL" id="RMP15182.1"/>
    </source>
</evidence>
<gene>
    <name evidence="3" type="ORF">ALQ08_103342</name>
    <name evidence="2" type="ORF">ALQ28_103180</name>
</gene>
<evidence type="ECO:0000256" key="1">
    <source>
        <dbReference type="SAM" id="MobiDB-lite"/>
    </source>
</evidence>
<feature type="region of interest" description="Disordered" evidence="1">
    <location>
        <begin position="76"/>
        <end position="97"/>
    </location>
</feature>
<evidence type="ECO:0000313" key="4">
    <source>
        <dbReference type="Proteomes" id="UP000267908"/>
    </source>
</evidence>
<proteinExistence type="predicted"/>
<dbReference type="AlphaFoldDB" id="A0A0P9RN58"/>
<organism evidence="2 4">
    <name type="scientific">Pseudomonas syringae pv. delphinii</name>
    <dbReference type="NCBI Taxonomy" id="192088"/>
    <lineage>
        <taxon>Bacteria</taxon>
        <taxon>Pseudomonadati</taxon>
        <taxon>Pseudomonadota</taxon>
        <taxon>Gammaproteobacteria</taxon>
        <taxon>Pseudomonadales</taxon>
        <taxon>Pseudomonadaceae</taxon>
        <taxon>Pseudomonas</taxon>
    </lineage>
</organism>
<evidence type="ECO:0000313" key="3">
    <source>
        <dbReference type="EMBL" id="RMQ24905.1"/>
    </source>
</evidence>
<evidence type="ECO:0000313" key="5">
    <source>
        <dbReference type="Proteomes" id="UP000269044"/>
    </source>
</evidence>
<comment type="caution">
    <text evidence="2">The sequence shown here is derived from an EMBL/GenBank/DDBJ whole genome shotgun (WGS) entry which is preliminary data.</text>
</comment>
<dbReference type="EMBL" id="RBQG01000121">
    <property type="protein sequence ID" value="RMP15182.1"/>
    <property type="molecule type" value="Genomic_DNA"/>
</dbReference>
<sequence length="113" mass="12311">MRLPDSYRYNITSPLRIISVCCSAGCDSLYRSPGCLTREGTVRGSEDIRSTKPSPSPWAGMDSRTVYPAQIRPVTQYPIETPPTTPARSQRSGRCSRTSCCGIACSAATSDWT</sequence>
<dbReference type="EMBL" id="RBRA01000123">
    <property type="protein sequence ID" value="RMQ24905.1"/>
    <property type="molecule type" value="Genomic_DNA"/>
</dbReference>
<feature type="compositionally biased region" description="Polar residues" evidence="1">
    <location>
        <begin position="86"/>
        <end position="97"/>
    </location>
</feature>
<dbReference type="Proteomes" id="UP000269044">
    <property type="component" value="Unassembled WGS sequence"/>
</dbReference>
<accession>A0A0P9RN58</accession>
<name>A0A0P9RN58_9PSED</name>
<dbReference type="Proteomes" id="UP000267908">
    <property type="component" value="Unassembled WGS sequence"/>
</dbReference>
<reference evidence="4 5" key="1">
    <citation type="submission" date="2018-08" db="EMBL/GenBank/DDBJ databases">
        <title>Recombination of ecologically and evolutionarily significant loci maintains genetic cohesion in the Pseudomonas syringae species complex.</title>
        <authorList>
            <person name="Dillon M."/>
            <person name="Thakur S."/>
            <person name="Almeida R.N.D."/>
            <person name="Weir B.S."/>
            <person name="Guttman D.S."/>
        </authorList>
    </citation>
    <scope>NUCLEOTIDE SEQUENCE [LARGE SCALE GENOMIC DNA]</scope>
    <source>
        <strain evidence="3 5">ICMP 13052</strain>
        <strain evidence="2 4">ICMP 4330</strain>
    </source>
</reference>
<protein>
    <submittedName>
        <fullName evidence="2">Uncharacterized protein</fullName>
    </submittedName>
</protein>